<dbReference type="AlphaFoldDB" id="A0A916KA66"/>
<organism evidence="3 4">
    <name type="scientific">Paenibacillus solanacearum</name>
    <dbReference type="NCBI Taxonomy" id="2048548"/>
    <lineage>
        <taxon>Bacteria</taxon>
        <taxon>Bacillati</taxon>
        <taxon>Bacillota</taxon>
        <taxon>Bacilli</taxon>
        <taxon>Bacillales</taxon>
        <taxon>Paenibacillaceae</taxon>
        <taxon>Paenibacillus</taxon>
    </lineage>
</organism>
<evidence type="ECO:0000313" key="3">
    <source>
        <dbReference type="EMBL" id="CAG7649346.1"/>
    </source>
</evidence>
<dbReference type="Pfam" id="PF01206">
    <property type="entry name" value="TusA"/>
    <property type="match status" value="1"/>
</dbReference>
<comment type="caution">
    <text evidence="3">The sequence shown here is derived from an EMBL/GenBank/DDBJ whole genome shotgun (WGS) entry which is preliminary data.</text>
</comment>
<protein>
    <submittedName>
        <fullName evidence="3">Sulfur carrier protein YedF</fullName>
    </submittedName>
</protein>
<name>A0A916KA66_9BACL</name>
<evidence type="ECO:0000256" key="1">
    <source>
        <dbReference type="ARBA" id="ARBA00008984"/>
    </source>
</evidence>
<reference evidence="3" key="1">
    <citation type="submission" date="2021-06" db="EMBL/GenBank/DDBJ databases">
        <authorList>
            <person name="Criscuolo A."/>
        </authorList>
    </citation>
    <scope>NUCLEOTIDE SEQUENCE</scope>
    <source>
        <strain evidence="3">CIP111600</strain>
    </source>
</reference>
<evidence type="ECO:0000313" key="4">
    <source>
        <dbReference type="Proteomes" id="UP000693672"/>
    </source>
</evidence>
<proteinExistence type="inferred from homology"/>
<keyword evidence="4" id="KW-1185">Reference proteome</keyword>
<sequence length="89" mass="10075">MNPLRTEDFKLEQIQPTMTLNLEGEPCPYPVVYSLDAMEQLRKGEILEVIADCPQAFHAVPEEARRAGYVLLGEPVTDGPTIRFYILKP</sequence>
<dbReference type="Proteomes" id="UP000693672">
    <property type="component" value="Unassembled WGS sequence"/>
</dbReference>
<dbReference type="EMBL" id="CAJVAS010000048">
    <property type="protein sequence ID" value="CAG7649346.1"/>
    <property type="molecule type" value="Genomic_DNA"/>
</dbReference>
<feature type="domain" description="UPF0033" evidence="2">
    <location>
        <begin position="20"/>
        <end position="44"/>
    </location>
</feature>
<dbReference type="NCBIfam" id="NF008242">
    <property type="entry name" value="PRK11018.1"/>
    <property type="match status" value="1"/>
</dbReference>
<accession>A0A916KA66</accession>
<dbReference type="InterPro" id="IPR001455">
    <property type="entry name" value="TusA-like"/>
</dbReference>
<dbReference type="PANTHER" id="PTHR33279:SF6">
    <property type="entry name" value="SULFUR CARRIER PROTEIN YEDF-RELATED"/>
    <property type="match status" value="1"/>
</dbReference>
<comment type="similarity">
    <text evidence="1">Belongs to the sulfur carrier protein TusA family.</text>
</comment>
<gene>
    <name evidence="3" type="primary">yedF</name>
    <name evidence="3" type="ORF">PAESOLCIP111_05846</name>
</gene>
<dbReference type="PROSITE" id="PS01148">
    <property type="entry name" value="UPF0033"/>
    <property type="match status" value="1"/>
</dbReference>
<dbReference type="PANTHER" id="PTHR33279">
    <property type="entry name" value="SULFUR CARRIER PROTEIN YEDF-RELATED"/>
    <property type="match status" value="1"/>
</dbReference>
<dbReference type="RefSeq" id="WP_218095534.1">
    <property type="nucleotide sequence ID" value="NZ_CAJVAS010000048.1"/>
</dbReference>
<evidence type="ECO:0000259" key="2">
    <source>
        <dbReference type="PROSITE" id="PS01148"/>
    </source>
</evidence>